<dbReference type="Proteomes" id="UP001465976">
    <property type="component" value="Unassembled WGS sequence"/>
</dbReference>
<comment type="caution">
    <text evidence="2">The sequence shown here is derived from an EMBL/GenBank/DDBJ whole genome shotgun (WGS) entry which is preliminary data.</text>
</comment>
<proteinExistence type="predicted"/>
<feature type="compositionally biased region" description="Low complexity" evidence="1">
    <location>
        <begin position="52"/>
        <end position="64"/>
    </location>
</feature>
<keyword evidence="3" id="KW-1185">Reference proteome</keyword>
<organism evidence="2 3">
    <name type="scientific">Marasmius crinis-equi</name>
    <dbReference type="NCBI Taxonomy" id="585013"/>
    <lineage>
        <taxon>Eukaryota</taxon>
        <taxon>Fungi</taxon>
        <taxon>Dikarya</taxon>
        <taxon>Basidiomycota</taxon>
        <taxon>Agaricomycotina</taxon>
        <taxon>Agaricomycetes</taxon>
        <taxon>Agaricomycetidae</taxon>
        <taxon>Agaricales</taxon>
        <taxon>Marasmiineae</taxon>
        <taxon>Marasmiaceae</taxon>
        <taxon>Marasmius</taxon>
    </lineage>
</organism>
<feature type="compositionally biased region" description="Acidic residues" evidence="1">
    <location>
        <begin position="573"/>
        <end position="586"/>
    </location>
</feature>
<evidence type="ECO:0000256" key="1">
    <source>
        <dbReference type="SAM" id="MobiDB-lite"/>
    </source>
</evidence>
<protein>
    <submittedName>
        <fullName evidence="2">Uncharacterized protein</fullName>
    </submittedName>
</protein>
<feature type="region of interest" description="Disordered" evidence="1">
    <location>
        <begin position="1"/>
        <end position="76"/>
    </location>
</feature>
<feature type="compositionally biased region" description="Basic residues" evidence="1">
    <location>
        <begin position="592"/>
        <end position="602"/>
    </location>
</feature>
<dbReference type="InterPro" id="IPR046521">
    <property type="entry name" value="DUF6698"/>
</dbReference>
<name>A0ABR3F2K6_9AGAR</name>
<evidence type="ECO:0000313" key="2">
    <source>
        <dbReference type="EMBL" id="KAL0569247.1"/>
    </source>
</evidence>
<feature type="compositionally biased region" description="Acidic residues" evidence="1">
    <location>
        <begin position="493"/>
        <end position="508"/>
    </location>
</feature>
<sequence length="602" mass="66791">MQRRTRSQTGTELQRTRSKTDSHRTARGLDGNRKKKAQQPPASAKRQPEQSTTTPKTAKPQQTKNNKKRKEAPASIDTILAKVKAARGNGTKKYGNRIDIYKDTARWNARSISPYSNHVEIFYVGMSEHFELDDEQMVMIPEDEDEYDECLRHFNSFSDRVGKEQFLADLEVLVANDLVDDMAVLLNKSKDDARTQDTRDLKQPSLRYLLKFLSKTEFAPPIDPAALKTSSRGLKHQDIARVLIPAQDVEKFDEDPQAYADKVENGKIKSTEQDVGLVFYEDGKFDKDDPEFGLFRSDYFVLVWKLLFMGPSAAACHGLEHAPDVAPAKSGKAAEHGMTEATKESIVYAIVQGHFAISSCRDWRTGANGVHHSDLWTLSMRFLSDPDFLKALLKWWNTEGLHGASFKKKKHTKKAANPKEIEVIPNSTLDMIEVKRKRKAQARPAFLAAAECGAGITGTFPLDDNGDILVQAPGKAIDGAEDPPLTSSSIINNDEETPAADTTDDGDDIFANTTDATQFVPGTPQGLSNATSAADARTQEDSVTESDSDEERPQPLKPPKKYRKSAATQIINDDNDDSNDDEEEAQPDPKGKKPSALKRRGA</sequence>
<gene>
    <name evidence="2" type="ORF">V5O48_012721</name>
</gene>
<feature type="compositionally biased region" description="Basic and acidic residues" evidence="1">
    <location>
        <begin position="14"/>
        <end position="24"/>
    </location>
</feature>
<reference evidence="2 3" key="1">
    <citation type="submission" date="2024-02" db="EMBL/GenBank/DDBJ databases">
        <title>A draft genome for the cacao thread blight pathogen Marasmius crinis-equi.</title>
        <authorList>
            <person name="Cohen S.P."/>
            <person name="Baruah I.K."/>
            <person name="Amoako-Attah I."/>
            <person name="Bukari Y."/>
            <person name="Meinhardt L.W."/>
            <person name="Bailey B.A."/>
        </authorList>
    </citation>
    <scope>NUCLEOTIDE SEQUENCE [LARGE SCALE GENOMIC DNA]</scope>
    <source>
        <strain evidence="2 3">GH-76</strain>
    </source>
</reference>
<accession>A0ABR3F2K6</accession>
<feature type="region of interest" description="Disordered" evidence="1">
    <location>
        <begin position="475"/>
        <end position="602"/>
    </location>
</feature>
<evidence type="ECO:0000313" key="3">
    <source>
        <dbReference type="Proteomes" id="UP001465976"/>
    </source>
</evidence>
<dbReference type="Pfam" id="PF20414">
    <property type="entry name" value="DUF6698"/>
    <property type="match status" value="1"/>
</dbReference>
<dbReference type="EMBL" id="JBAHYK010001159">
    <property type="protein sequence ID" value="KAL0569247.1"/>
    <property type="molecule type" value="Genomic_DNA"/>
</dbReference>